<gene>
    <name evidence="1" type="ORF">A3D78_03075</name>
</gene>
<organism evidence="1 2">
    <name type="scientific">Candidatus Gottesmanbacteria bacterium RIFCSPHIGHO2_02_FULL_39_14</name>
    <dbReference type="NCBI Taxonomy" id="1798383"/>
    <lineage>
        <taxon>Bacteria</taxon>
        <taxon>Candidatus Gottesmaniibacteriota</taxon>
    </lineage>
</organism>
<dbReference type="InterPro" id="IPR014942">
    <property type="entry name" value="AbiEii"/>
</dbReference>
<reference evidence="1 2" key="1">
    <citation type="journal article" date="2016" name="Nat. Commun.">
        <title>Thousands of microbial genomes shed light on interconnected biogeochemical processes in an aquifer system.</title>
        <authorList>
            <person name="Anantharaman K."/>
            <person name="Brown C.T."/>
            <person name="Hug L.A."/>
            <person name="Sharon I."/>
            <person name="Castelle C.J."/>
            <person name="Probst A.J."/>
            <person name="Thomas B.C."/>
            <person name="Singh A."/>
            <person name="Wilkins M.J."/>
            <person name="Karaoz U."/>
            <person name="Brodie E.L."/>
            <person name="Williams K.H."/>
            <person name="Hubbard S.S."/>
            <person name="Banfield J.F."/>
        </authorList>
    </citation>
    <scope>NUCLEOTIDE SEQUENCE [LARGE SCALE GENOMIC DNA]</scope>
</reference>
<evidence type="ECO:0000313" key="1">
    <source>
        <dbReference type="EMBL" id="OGG17999.1"/>
    </source>
</evidence>
<comment type="caution">
    <text evidence="1">The sequence shown here is derived from an EMBL/GenBank/DDBJ whole genome shotgun (WGS) entry which is preliminary data.</text>
</comment>
<sequence>MLNYSFIEQKAKESQIDKVTIFREYWQFLLLQKIYLARGSEQLIFKGGTAIRFLLGSFRFSEDLDFTSTAKKEFGEKIIKETFIYFQKNTQTPMELKKIPFPLKFADESVRYRYLLIPPGSKHKVSIRVDLSFREKPENIEQSILIPFDYPISPYPLVMHFKSHEILAEKIRALFVRGKPRDLFDLWFLLTKKIPIDLKLIKEKFKLYPQSHYSDEKLKNIIKNFDLNELKNDLNQFLPENYRQFYKKLPQQTLLMLP</sequence>
<evidence type="ECO:0008006" key="3">
    <source>
        <dbReference type="Google" id="ProtNLM"/>
    </source>
</evidence>
<dbReference type="EMBL" id="MFJM01000024">
    <property type="protein sequence ID" value="OGG17999.1"/>
    <property type="molecule type" value="Genomic_DNA"/>
</dbReference>
<proteinExistence type="predicted"/>
<dbReference type="STRING" id="1798383.A3D78_03075"/>
<dbReference type="Pfam" id="PF08843">
    <property type="entry name" value="AbiEii"/>
    <property type="match status" value="1"/>
</dbReference>
<accession>A0A1F5ZZU8</accession>
<protein>
    <recommendedName>
        <fullName evidence="3">Nucleotidyl transferase AbiEii/AbiGii toxin family protein</fullName>
    </recommendedName>
</protein>
<dbReference type="Proteomes" id="UP000176253">
    <property type="component" value="Unassembled WGS sequence"/>
</dbReference>
<dbReference type="Gene3D" id="3.10.450.620">
    <property type="entry name" value="JHP933, nucleotidyltransferase-like core domain"/>
    <property type="match status" value="1"/>
</dbReference>
<evidence type="ECO:0000313" key="2">
    <source>
        <dbReference type="Proteomes" id="UP000176253"/>
    </source>
</evidence>
<name>A0A1F5ZZU8_9BACT</name>
<dbReference type="AlphaFoldDB" id="A0A1F5ZZU8"/>